<dbReference type="Pfam" id="PF05638">
    <property type="entry name" value="T6SS_HCP"/>
    <property type="match status" value="1"/>
</dbReference>
<dbReference type="RefSeq" id="WP_259501974.1">
    <property type="nucleotide sequence ID" value="NZ_JARBWL010000002.1"/>
</dbReference>
<comment type="caution">
    <text evidence="1">The sequence shown here is derived from an EMBL/GenBank/DDBJ whole genome shotgun (WGS) entry which is preliminary data.</text>
</comment>
<proteinExistence type="predicted"/>
<gene>
    <name evidence="1" type="ORF">POF45_27230</name>
</gene>
<evidence type="ECO:0000313" key="1">
    <source>
        <dbReference type="EMBL" id="MDI2595088.1"/>
    </source>
</evidence>
<dbReference type="Gene3D" id="2.30.110.20">
    <property type="entry name" value="Hcp1-like"/>
    <property type="match status" value="1"/>
</dbReference>
<dbReference type="NCBIfam" id="TIGR03344">
    <property type="entry name" value="VI_effect_Hcp1"/>
    <property type="match status" value="1"/>
</dbReference>
<keyword evidence="2" id="KW-1185">Reference proteome</keyword>
<dbReference type="PANTHER" id="PTHR34319:SF6">
    <property type="entry name" value="MAJOR EXPORTED PROTEIN"/>
    <property type="match status" value="1"/>
</dbReference>
<dbReference type="InterPro" id="IPR052947">
    <property type="entry name" value="T6SS_Hcp1_domain"/>
</dbReference>
<dbReference type="InterPro" id="IPR008514">
    <property type="entry name" value="T6SS_Hcp"/>
</dbReference>
<organism evidence="1 2">
    <name type="scientific">Pseudomonas fungipugnans</name>
    <dbReference type="NCBI Taxonomy" id="3024217"/>
    <lineage>
        <taxon>Bacteria</taxon>
        <taxon>Pseudomonadati</taxon>
        <taxon>Pseudomonadota</taxon>
        <taxon>Gammaproteobacteria</taxon>
        <taxon>Pseudomonadales</taxon>
        <taxon>Pseudomonadaceae</taxon>
        <taxon>Pseudomonas</taxon>
    </lineage>
</organism>
<reference evidence="1 2" key="1">
    <citation type="submission" date="2023-02" db="EMBL/GenBank/DDBJ databases">
        <title>Pseudomonas chrutzelriedensis sp. nov., a potently antifungal strain isolated from moss.</title>
        <authorList>
            <person name="Schnyder A."/>
            <person name="Kalawong R."/>
            <person name="Eberl L."/>
            <person name="Agnoli K."/>
        </authorList>
    </citation>
    <scope>NUCLEOTIDE SEQUENCE [LARGE SCALE GENOMIC DNA]</scope>
    <source>
        <strain evidence="1 2">681</strain>
    </source>
</reference>
<evidence type="ECO:0000313" key="2">
    <source>
        <dbReference type="Proteomes" id="UP001159100"/>
    </source>
</evidence>
<sequence length="170" mass="19028">MAIPAYMTIIGATQNHITAGASSEKSVGTTRQGDRLDEIMVQSFKHDVIIATDPQSGQSTGKRLNHPVVISKVFDKTSPLLQEALSSGERLWVEIKWYRDSPIGQEHYFTTTLEEAIVLTVKDYMLDCQDPVHSHSTHMQEVHLGFRKITWTHEACGTSSVYNWDAPKTA</sequence>
<accession>A0ABT6QW01</accession>
<dbReference type="EMBL" id="JARBWL010000002">
    <property type="protein sequence ID" value="MDI2595088.1"/>
    <property type="molecule type" value="Genomic_DNA"/>
</dbReference>
<dbReference type="Proteomes" id="UP001159100">
    <property type="component" value="Unassembled WGS sequence"/>
</dbReference>
<name>A0ABT6QW01_9PSED</name>
<dbReference type="SUPFAM" id="SSF141452">
    <property type="entry name" value="Hcp1-like"/>
    <property type="match status" value="1"/>
</dbReference>
<protein>
    <submittedName>
        <fullName evidence="1">Hcp family type VI secretion system effector</fullName>
    </submittedName>
</protein>
<dbReference type="PANTHER" id="PTHR34319">
    <property type="entry name" value="MAJOR EXPORTED PROTEIN"/>
    <property type="match status" value="1"/>
</dbReference>
<dbReference type="InterPro" id="IPR036624">
    <property type="entry name" value="Hcp1-lik_sf"/>
</dbReference>